<reference evidence="3" key="1">
    <citation type="submission" date="2025-08" db="UniProtKB">
        <authorList>
            <consortium name="RefSeq"/>
        </authorList>
    </citation>
    <scope>IDENTIFICATION</scope>
</reference>
<accession>A0A9W2YVN5</accession>
<dbReference type="RefSeq" id="XP_055866784.1">
    <property type="nucleotide sequence ID" value="XM_056010809.1"/>
</dbReference>
<protein>
    <submittedName>
        <fullName evidence="3">Uncharacterized protein LOC106064736 isoform X1</fullName>
    </submittedName>
</protein>
<evidence type="ECO:0000313" key="2">
    <source>
        <dbReference type="Proteomes" id="UP001165740"/>
    </source>
</evidence>
<dbReference type="OrthoDB" id="10424006at2759"/>
<name>A0A9W2YVN5_BIOGL</name>
<organism evidence="2 3">
    <name type="scientific">Biomphalaria glabrata</name>
    <name type="common">Bloodfluke planorb</name>
    <name type="synonym">Freshwater snail</name>
    <dbReference type="NCBI Taxonomy" id="6526"/>
    <lineage>
        <taxon>Eukaryota</taxon>
        <taxon>Metazoa</taxon>
        <taxon>Spiralia</taxon>
        <taxon>Lophotrochozoa</taxon>
        <taxon>Mollusca</taxon>
        <taxon>Gastropoda</taxon>
        <taxon>Heterobranchia</taxon>
        <taxon>Euthyneura</taxon>
        <taxon>Panpulmonata</taxon>
        <taxon>Hygrophila</taxon>
        <taxon>Lymnaeoidea</taxon>
        <taxon>Planorbidae</taxon>
        <taxon>Biomphalaria</taxon>
    </lineage>
</organism>
<dbReference type="Proteomes" id="UP001165740">
    <property type="component" value="Chromosome 14"/>
</dbReference>
<dbReference type="AlphaFoldDB" id="A0A9W2YVN5"/>
<proteinExistence type="predicted"/>
<feature type="signal peptide" evidence="1">
    <location>
        <begin position="1"/>
        <end position="24"/>
    </location>
</feature>
<evidence type="ECO:0000313" key="3">
    <source>
        <dbReference type="RefSeq" id="XP_055866784.1"/>
    </source>
</evidence>
<keyword evidence="1" id="KW-0732">Signal</keyword>
<keyword evidence="2" id="KW-1185">Reference proteome</keyword>
<dbReference type="GeneID" id="106064736"/>
<gene>
    <name evidence="3" type="primary">LOC106064736</name>
</gene>
<feature type="chain" id="PRO_5040737646" evidence="1">
    <location>
        <begin position="25"/>
        <end position="312"/>
    </location>
</feature>
<sequence>MYINMNLRIHIFLIILKYFKYLETINIQCQIGEERKNASILIQWNQTQSQRDFFVLYKVNKFNHEIETVHCDLIDLCGTLSNQFGSVSAHFHTIDTVVVTFNIVSREHEGEWRVKLKSLTKMTLNDSCHFTTFARPDDVRCTFESHKTDNLTKVTCSAVRIYPKHRCAIYHYTIGNDSLELQRISYIHVKHEGEPVYYTSTCTLYFDYSSFPMPEYNFTVTMYPDVTMTENDQRLGKNKSLTLLKDNEDEKYLGRDINTESSTEHKEKSRSKIAGWTTSTRDRVGSSLVLYEEFQLTRKSGEAWLLEMSKHP</sequence>
<evidence type="ECO:0000256" key="1">
    <source>
        <dbReference type="SAM" id="SignalP"/>
    </source>
</evidence>